<dbReference type="Proteomes" id="UP000003438">
    <property type="component" value="Unassembled WGS sequence"/>
</dbReference>
<dbReference type="OrthoDB" id="43281at2"/>
<gene>
    <name evidence="3" type="ORF">SUBVAR_04800</name>
</gene>
<evidence type="ECO:0000256" key="1">
    <source>
        <dbReference type="ARBA" id="ARBA00022729"/>
    </source>
</evidence>
<protein>
    <submittedName>
        <fullName evidence="3">Polysaccharide deacetylase</fullName>
    </submittedName>
</protein>
<dbReference type="InterPro" id="IPR051398">
    <property type="entry name" value="Polysacch_Deacetylase"/>
</dbReference>
<dbReference type="InterPro" id="IPR011330">
    <property type="entry name" value="Glyco_hydro/deAcase_b/a-brl"/>
</dbReference>
<organism evidence="3 4">
    <name type="scientific">Subdoligranulum variabile DSM 15176</name>
    <dbReference type="NCBI Taxonomy" id="411471"/>
    <lineage>
        <taxon>Bacteria</taxon>
        <taxon>Bacillati</taxon>
        <taxon>Bacillota</taxon>
        <taxon>Clostridia</taxon>
        <taxon>Eubacteriales</taxon>
        <taxon>Oscillospiraceae</taxon>
        <taxon>Subdoligranulum</taxon>
    </lineage>
</organism>
<dbReference type="AlphaFoldDB" id="D1PKC5"/>
<keyword evidence="1" id="KW-0732">Signal</keyword>
<dbReference type="InterPro" id="IPR002509">
    <property type="entry name" value="NODB_dom"/>
</dbReference>
<comment type="caution">
    <text evidence="3">The sequence shown here is derived from an EMBL/GenBank/DDBJ whole genome shotgun (WGS) entry which is preliminary data.</text>
</comment>
<dbReference type="CDD" id="cd10967">
    <property type="entry name" value="CE4_GLA_like_6s"/>
    <property type="match status" value="1"/>
</dbReference>
<dbReference type="eggNOG" id="COG0726">
    <property type="taxonomic scope" value="Bacteria"/>
</dbReference>
<feature type="domain" description="NodB homology" evidence="2">
    <location>
        <begin position="2"/>
        <end position="151"/>
    </location>
</feature>
<accession>D1PKC5</accession>
<name>D1PKC5_9FIRM</name>
<dbReference type="EMBL" id="ACBY02000018">
    <property type="protein sequence ID" value="EFB76846.1"/>
    <property type="molecule type" value="Genomic_DNA"/>
</dbReference>
<dbReference type="PANTHER" id="PTHR34216:SF11">
    <property type="entry name" value="CHITOOLIGOSACCHARIDE DEACETYLASE"/>
    <property type="match status" value="1"/>
</dbReference>
<dbReference type="STRING" id="411471.SUBVAR_04800"/>
<evidence type="ECO:0000313" key="3">
    <source>
        <dbReference type="EMBL" id="EFB76846.1"/>
    </source>
</evidence>
<evidence type="ECO:0000259" key="2">
    <source>
        <dbReference type="Pfam" id="PF01522"/>
    </source>
</evidence>
<dbReference type="PANTHER" id="PTHR34216">
    <property type="match status" value="1"/>
</dbReference>
<dbReference type="SUPFAM" id="SSF88713">
    <property type="entry name" value="Glycoside hydrolase/deacetylase"/>
    <property type="match status" value="1"/>
</dbReference>
<evidence type="ECO:0000313" key="4">
    <source>
        <dbReference type="Proteomes" id="UP000003438"/>
    </source>
</evidence>
<dbReference type="GO" id="GO:0005975">
    <property type="term" value="P:carbohydrate metabolic process"/>
    <property type="evidence" value="ECO:0007669"/>
    <property type="project" value="InterPro"/>
</dbReference>
<sequence>MGKKYFTLSFDDGLEQDKRVIRLMRQYGLKGTFNLNAGLFGTRGEVKGLGTFSFQDCPEGVKHKWPFSYVQHNRIPLDEVCQVYEGMEIATHGFRHEPLGAVSEDEMRASVDADKAALEKIFGTTVVGHAYAQGSTSPAVQAYLKAQGYQYARVVFPTGGFAFPDDPLNFRPSSSLILKNAVKLVERFKREEPGEKDLLLFLWAHSYEMDYEKGNASWYALERLFESIAGRSDIVYCTNSEAFAHI</sequence>
<dbReference type="GO" id="GO:0016810">
    <property type="term" value="F:hydrolase activity, acting on carbon-nitrogen (but not peptide) bonds"/>
    <property type="evidence" value="ECO:0007669"/>
    <property type="project" value="InterPro"/>
</dbReference>
<dbReference type="RefSeq" id="WP_007046213.1">
    <property type="nucleotide sequence ID" value="NZ_GG704769.1"/>
</dbReference>
<keyword evidence="4" id="KW-1185">Reference proteome</keyword>
<reference evidence="3" key="1">
    <citation type="submission" date="2009-12" db="EMBL/GenBank/DDBJ databases">
        <authorList>
            <person name="Weinstock G."/>
            <person name="Sodergren E."/>
            <person name="Clifton S."/>
            <person name="Fulton L."/>
            <person name="Fulton B."/>
            <person name="Courtney L."/>
            <person name="Fronick C."/>
            <person name="Harrison M."/>
            <person name="Strong C."/>
            <person name="Farmer C."/>
            <person name="Delahaunty K."/>
            <person name="Markovic C."/>
            <person name="Hall O."/>
            <person name="Minx P."/>
            <person name="Tomlinson C."/>
            <person name="Mitreva M."/>
            <person name="Nelson J."/>
            <person name="Hou S."/>
            <person name="Wollam A."/>
            <person name="Pepin K.H."/>
            <person name="Johnson M."/>
            <person name="Bhonagiri V."/>
            <person name="Nash W.E."/>
            <person name="Warren W."/>
            <person name="Chinwalla A."/>
            <person name="Mardis E.R."/>
            <person name="Wilson R.K."/>
        </authorList>
    </citation>
    <scope>NUCLEOTIDE SEQUENCE [LARGE SCALE GENOMIC DNA]</scope>
    <source>
        <strain evidence="3">DSM 15176</strain>
    </source>
</reference>
<dbReference type="Pfam" id="PF01522">
    <property type="entry name" value="Polysacc_deac_1"/>
    <property type="match status" value="1"/>
</dbReference>
<dbReference type="HOGENOM" id="CLU_080975_0_0_9"/>
<dbReference type="Gene3D" id="3.20.20.370">
    <property type="entry name" value="Glycoside hydrolase/deacetylase"/>
    <property type="match status" value="1"/>
</dbReference>
<proteinExistence type="predicted"/>